<dbReference type="Proteomes" id="UP000308600">
    <property type="component" value="Unassembled WGS sequence"/>
</dbReference>
<evidence type="ECO:0000313" key="1">
    <source>
        <dbReference type="EMBL" id="TFK62301.1"/>
    </source>
</evidence>
<protein>
    <submittedName>
        <fullName evidence="1">Uncharacterized protein</fullName>
    </submittedName>
</protein>
<evidence type="ECO:0000313" key="2">
    <source>
        <dbReference type="Proteomes" id="UP000308600"/>
    </source>
</evidence>
<name>A0ACD3A9G6_9AGAR</name>
<keyword evidence="2" id="KW-1185">Reference proteome</keyword>
<proteinExistence type="predicted"/>
<reference evidence="1 2" key="1">
    <citation type="journal article" date="2019" name="Nat. Ecol. Evol.">
        <title>Megaphylogeny resolves global patterns of mushroom evolution.</title>
        <authorList>
            <person name="Varga T."/>
            <person name="Krizsan K."/>
            <person name="Foldi C."/>
            <person name="Dima B."/>
            <person name="Sanchez-Garcia M."/>
            <person name="Sanchez-Ramirez S."/>
            <person name="Szollosi G.J."/>
            <person name="Szarkandi J.G."/>
            <person name="Papp V."/>
            <person name="Albert L."/>
            <person name="Andreopoulos W."/>
            <person name="Angelini C."/>
            <person name="Antonin V."/>
            <person name="Barry K.W."/>
            <person name="Bougher N.L."/>
            <person name="Buchanan P."/>
            <person name="Buyck B."/>
            <person name="Bense V."/>
            <person name="Catcheside P."/>
            <person name="Chovatia M."/>
            <person name="Cooper J."/>
            <person name="Damon W."/>
            <person name="Desjardin D."/>
            <person name="Finy P."/>
            <person name="Geml J."/>
            <person name="Haridas S."/>
            <person name="Hughes K."/>
            <person name="Justo A."/>
            <person name="Karasinski D."/>
            <person name="Kautmanova I."/>
            <person name="Kiss B."/>
            <person name="Kocsube S."/>
            <person name="Kotiranta H."/>
            <person name="LaButti K.M."/>
            <person name="Lechner B.E."/>
            <person name="Liimatainen K."/>
            <person name="Lipzen A."/>
            <person name="Lukacs Z."/>
            <person name="Mihaltcheva S."/>
            <person name="Morgado L.N."/>
            <person name="Niskanen T."/>
            <person name="Noordeloos M.E."/>
            <person name="Ohm R.A."/>
            <person name="Ortiz-Santana B."/>
            <person name="Ovrebo C."/>
            <person name="Racz N."/>
            <person name="Riley R."/>
            <person name="Savchenko A."/>
            <person name="Shiryaev A."/>
            <person name="Soop K."/>
            <person name="Spirin V."/>
            <person name="Szebenyi C."/>
            <person name="Tomsovsky M."/>
            <person name="Tulloss R.E."/>
            <person name="Uehling J."/>
            <person name="Grigoriev I.V."/>
            <person name="Vagvolgyi C."/>
            <person name="Papp T."/>
            <person name="Martin F.M."/>
            <person name="Miettinen O."/>
            <person name="Hibbett D.S."/>
            <person name="Nagy L.G."/>
        </authorList>
    </citation>
    <scope>NUCLEOTIDE SEQUENCE [LARGE SCALE GENOMIC DNA]</scope>
    <source>
        <strain evidence="1 2">NL-1719</strain>
    </source>
</reference>
<accession>A0ACD3A9G6</accession>
<dbReference type="EMBL" id="ML208591">
    <property type="protein sequence ID" value="TFK62301.1"/>
    <property type="molecule type" value="Genomic_DNA"/>
</dbReference>
<organism evidence="1 2">
    <name type="scientific">Pluteus cervinus</name>
    <dbReference type="NCBI Taxonomy" id="181527"/>
    <lineage>
        <taxon>Eukaryota</taxon>
        <taxon>Fungi</taxon>
        <taxon>Dikarya</taxon>
        <taxon>Basidiomycota</taxon>
        <taxon>Agaricomycotina</taxon>
        <taxon>Agaricomycetes</taxon>
        <taxon>Agaricomycetidae</taxon>
        <taxon>Agaricales</taxon>
        <taxon>Pluteineae</taxon>
        <taxon>Pluteaceae</taxon>
        <taxon>Pluteus</taxon>
    </lineage>
</organism>
<gene>
    <name evidence="1" type="ORF">BDN72DRAFT_903337</name>
</gene>
<sequence length="340" mass="38899">MELFFGQPVTLSGSDAGSYVLQDKVLDDVPGPDLVRMSTANTAYRSVVAAYVGRKFDLDTLLSRFFNGVELSMLYLLQKHLGVVISGSVALQFFDRSTFEGSDLDLYVMKENSDALECWLQTIGYTIVEKPAYVGTSITGVTTFGRYRSGVQVISTRNTVVETILEFSLTCVMNLITYFEAICIYPRATFVKREALLLNSNLSLNGTTFIDKYRSRGWTIICTLDPLQQFDTDSDFYCPPDSRRTRAIGDDRCWVIPLRDMTSPPTSDLKFVNTWRLTYRDSPYMSFTILRHDRLLHSYVITLDPDVVRHIYDVLDEQHRDLAVQRSLRLHFHTQNMESR</sequence>